<accession>A0A8X6PGW4</accession>
<dbReference type="Proteomes" id="UP000887013">
    <property type="component" value="Unassembled WGS sequence"/>
</dbReference>
<organism evidence="1 2">
    <name type="scientific">Nephila pilipes</name>
    <name type="common">Giant wood spider</name>
    <name type="synonym">Nephila maculata</name>
    <dbReference type="NCBI Taxonomy" id="299642"/>
    <lineage>
        <taxon>Eukaryota</taxon>
        <taxon>Metazoa</taxon>
        <taxon>Ecdysozoa</taxon>
        <taxon>Arthropoda</taxon>
        <taxon>Chelicerata</taxon>
        <taxon>Arachnida</taxon>
        <taxon>Araneae</taxon>
        <taxon>Araneomorphae</taxon>
        <taxon>Entelegynae</taxon>
        <taxon>Araneoidea</taxon>
        <taxon>Nephilidae</taxon>
        <taxon>Nephila</taxon>
    </lineage>
</organism>
<name>A0A8X6PGW4_NEPPI</name>
<gene>
    <name evidence="1" type="ORF">NPIL_266191</name>
</gene>
<proteinExistence type="predicted"/>
<dbReference type="EMBL" id="BMAW01019534">
    <property type="protein sequence ID" value="GFT63843.1"/>
    <property type="molecule type" value="Genomic_DNA"/>
</dbReference>
<evidence type="ECO:0000313" key="1">
    <source>
        <dbReference type="EMBL" id="GFT63843.1"/>
    </source>
</evidence>
<keyword evidence="2" id="KW-1185">Reference proteome</keyword>
<reference evidence="1" key="1">
    <citation type="submission" date="2020-08" db="EMBL/GenBank/DDBJ databases">
        <title>Multicomponent nature underlies the extraordinary mechanical properties of spider dragline silk.</title>
        <authorList>
            <person name="Kono N."/>
            <person name="Nakamura H."/>
            <person name="Mori M."/>
            <person name="Yoshida Y."/>
            <person name="Ohtoshi R."/>
            <person name="Malay A.D."/>
            <person name="Moran D.A.P."/>
            <person name="Tomita M."/>
            <person name="Numata K."/>
            <person name="Arakawa K."/>
        </authorList>
    </citation>
    <scope>NUCLEOTIDE SEQUENCE</scope>
</reference>
<dbReference type="AlphaFoldDB" id="A0A8X6PGW4"/>
<protein>
    <submittedName>
        <fullName evidence="1">Uncharacterized protein</fullName>
    </submittedName>
</protein>
<comment type="caution">
    <text evidence="1">The sequence shown here is derived from an EMBL/GenBank/DDBJ whole genome shotgun (WGS) entry which is preliminary data.</text>
</comment>
<evidence type="ECO:0000313" key="2">
    <source>
        <dbReference type="Proteomes" id="UP000887013"/>
    </source>
</evidence>
<sequence>MFLNKEADFLFFSNAKDFGCCNGNSDKKAQLQLEGISKEQFKAKNCTKKQNNWEHFSFRTLSCFVVVMTFISKGAFNFFRVTSFISLKIPGQFLGNEHHQVYSEAIQCRLTSNFQLEK</sequence>